<feature type="domain" description="Glycosyl transferase family 28 C-terminal" evidence="1">
    <location>
        <begin position="217"/>
        <end position="290"/>
    </location>
</feature>
<reference evidence="2 3" key="1">
    <citation type="submission" date="2019-07" db="EMBL/GenBank/DDBJ databases">
        <authorList>
            <person name="Huq M.A."/>
        </authorList>
    </citation>
    <scope>NUCLEOTIDE SEQUENCE [LARGE SCALE GENOMIC DNA]</scope>
    <source>
        <strain evidence="2 3">MAH-3</strain>
    </source>
</reference>
<evidence type="ECO:0000259" key="1">
    <source>
        <dbReference type="Pfam" id="PF04101"/>
    </source>
</evidence>
<keyword evidence="3" id="KW-1185">Reference proteome</keyword>
<dbReference type="Gene3D" id="3.40.50.2000">
    <property type="entry name" value="Glycogen Phosphorylase B"/>
    <property type="match status" value="1"/>
</dbReference>
<dbReference type="GO" id="GO:0016758">
    <property type="term" value="F:hexosyltransferase activity"/>
    <property type="evidence" value="ECO:0007669"/>
    <property type="project" value="InterPro"/>
</dbReference>
<evidence type="ECO:0000313" key="2">
    <source>
        <dbReference type="EMBL" id="TSJ45780.1"/>
    </source>
</evidence>
<dbReference type="Proteomes" id="UP000316008">
    <property type="component" value="Unassembled WGS sequence"/>
</dbReference>
<sequence length="307" mass="35246">MHPAELSRERILFACLNWGHGHTARSISLLKQLSGQGNKLFICCNPAQKAIFSEYGITAKYIVAEGFLFRFKGDGNFTSEMRRNAWRFSRAISEEQRQVEKLVSEFQISLVLSDHCYGFRSDTVKSVFITHQVFLPPKAGWIAQRIHRKWMNRFSEIWIMDDQQKRLAGALSKPVPKSTYIGFYSRFQNREISLVPGKMVGIVSGPEPYSEQFFHWILEQYGEASLTLITPRVYSEIPQHVTAITDWRQADAEIASADTLISRNGYSTLMDLQFLKKKAVLIPTPGQLEQEYLVELKMDNVKIEKIG</sequence>
<organism evidence="2 3">
    <name type="scientific">Fluviicola chungangensis</name>
    <dbReference type="NCBI Taxonomy" id="2597671"/>
    <lineage>
        <taxon>Bacteria</taxon>
        <taxon>Pseudomonadati</taxon>
        <taxon>Bacteroidota</taxon>
        <taxon>Flavobacteriia</taxon>
        <taxon>Flavobacteriales</taxon>
        <taxon>Crocinitomicaceae</taxon>
        <taxon>Fluviicola</taxon>
    </lineage>
</organism>
<comment type="caution">
    <text evidence="2">The sequence shown here is derived from an EMBL/GenBank/DDBJ whole genome shotgun (WGS) entry which is preliminary data.</text>
</comment>
<dbReference type="SUPFAM" id="SSF53756">
    <property type="entry name" value="UDP-Glycosyltransferase/glycogen phosphorylase"/>
    <property type="match status" value="1"/>
</dbReference>
<dbReference type="RefSeq" id="WP_144332735.1">
    <property type="nucleotide sequence ID" value="NZ_VLPL01000003.1"/>
</dbReference>
<dbReference type="AlphaFoldDB" id="A0A556N0R5"/>
<gene>
    <name evidence="2" type="ORF">FO442_08505</name>
</gene>
<dbReference type="Pfam" id="PF04101">
    <property type="entry name" value="Glyco_tran_28_C"/>
    <property type="match status" value="1"/>
</dbReference>
<dbReference type="EMBL" id="VLPL01000003">
    <property type="protein sequence ID" value="TSJ45780.1"/>
    <property type="molecule type" value="Genomic_DNA"/>
</dbReference>
<name>A0A556N0R5_9FLAO</name>
<evidence type="ECO:0000313" key="3">
    <source>
        <dbReference type="Proteomes" id="UP000316008"/>
    </source>
</evidence>
<protein>
    <recommendedName>
        <fullName evidence="1">Glycosyl transferase family 28 C-terminal domain-containing protein</fullName>
    </recommendedName>
</protein>
<accession>A0A556N0R5</accession>
<dbReference type="OrthoDB" id="9803241at2"/>
<dbReference type="InterPro" id="IPR007235">
    <property type="entry name" value="Glyco_trans_28_C"/>
</dbReference>
<proteinExistence type="predicted"/>